<dbReference type="Pfam" id="PF00293">
    <property type="entry name" value="NUDIX"/>
    <property type="match status" value="1"/>
</dbReference>
<dbReference type="GO" id="GO:0046872">
    <property type="term" value="F:metal ion binding"/>
    <property type="evidence" value="ECO:0007669"/>
    <property type="project" value="UniProtKB-KW"/>
</dbReference>
<evidence type="ECO:0000256" key="2">
    <source>
        <dbReference type="ARBA" id="ARBA00001946"/>
    </source>
</evidence>
<dbReference type="InterPro" id="IPR045121">
    <property type="entry name" value="CoAse"/>
</dbReference>
<evidence type="ECO:0000256" key="1">
    <source>
        <dbReference type="ARBA" id="ARBA00001936"/>
    </source>
</evidence>
<name>A0A2N9JLP3_9ACTN</name>
<feature type="domain" description="Nudix hydrolase" evidence="7">
    <location>
        <begin position="30"/>
        <end position="164"/>
    </location>
</feature>
<evidence type="ECO:0000259" key="7">
    <source>
        <dbReference type="PROSITE" id="PS51462"/>
    </source>
</evidence>
<keyword evidence="5" id="KW-0460">Magnesium</keyword>
<accession>A0A2N9JLP3</accession>
<protein>
    <submittedName>
        <fullName evidence="8">NUDIX domain-containing protein</fullName>
    </submittedName>
</protein>
<dbReference type="Gene3D" id="3.90.79.10">
    <property type="entry name" value="Nucleoside Triphosphate Pyrophosphohydrolase"/>
    <property type="match status" value="1"/>
</dbReference>
<dbReference type="PROSITE" id="PS51462">
    <property type="entry name" value="NUDIX"/>
    <property type="match status" value="1"/>
</dbReference>
<dbReference type="GO" id="GO:0010945">
    <property type="term" value="F:coenzyme A diphosphatase activity"/>
    <property type="evidence" value="ECO:0007669"/>
    <property type="project" value="InterPro"/>
</dbReference>
<organism evidence="8 9">
    <name type="scientific">Micropruina glycogenica</name>
    <dbReference type="NCBI Taxonomy" id="75385"/>
    <lineage>
        <taxon>Bacteria</taxon>
        <taxon>Bacillati</taxon>
        <taxon>Actinomycetota</taxon>
        <taxon>Actinomycetes</taxon>
        <taxon>Propionibacteriales</taxon>
        <taxon>Nocardioidaceae</taxon>
        <taxon>Micropruina</taxon>
    </lineage>
</organism>
<evidence type="ECO:0000256" key="3">
    <source>
        <dbReference type="ARBA" id="ARBA00022723"/>
    </source>
</evidence>
<keyword evidence="4" id="KW-0378">Hydrolase</keyword>
<dbReference type="CDD" id="cd03426">
    <property type="entry name" value="NUDIX_CoAse_Nudt7"/>
    <property type="match status" value="1"/>
</dbReference>
<evidence type="ECO:0000256" key="6">
    <source>
        <dbReference type="ARBA" id="ARBA00023211"/>
    </source>
</evidence>
<gene>
    <name evidence="8" type="ORF">MPLG2_3482</name>
</gene>
<comment type="cofactor">
    <cofactor evidence="2">
        <name>Mg(2+)</name>
        <dbReference type="ChEBI" id="CHEBI:18420"/>
    </cofactor>
</comment>
<evidence type="ECO:0000313" key="8">
    <source>
        <dbReference type="EMBL" id="SPD88512.1"/>
    </source>
</evidence>
<dbReference type="InterPro" id="IPR000086">
    <property type="entry name" value="NUDIX_hydrolase_dom"/>
</dbReference>
<evidence type="ECO:0000256" key="5">
    <source>
        <dbReference type="ARBA" id="ARBA00022842"/>
    </source>
</evidence>
<dbReference type="EMBL" id="LT985188">
    <property type="protein sequence ID" value="SPD88512.1"/>
    <property type="molecule type" value="Genomic_DNA"/>
</dbReference>
<evidence type="ECO:0000313" key="9">
    <source>
        <dbReference type="Proteomes" id="UP000238164"/>
    </source>
</evidence>
<keyword evidence="3" id="KW-0479">Metal-binding</keyword>
<dbReference type="AlphaFoldDB" id="A0A2N9JLP3"/>
<sequence length="213" mass="22793">MTRFDLEPLRTALAGPEAAAAVASRRAAGGRPAAVLIALAQYPQATSVVLVEKDARLRTHAGQVAFPGGGIEPADVSAVAGALREADEEVGLAPSEIDVLGVLPPAHVRASDFDVTAVVGAWQAPRPLVPVDVGEIAAVHSVPLDVLLDPANRVTWRHESGFEGPGFVVGELFVWGFTAYLLDGLFDLAGWTRPWRRERLAEIPERFLRGRRR</sequence>
<dbReference type="KEGG" id="mgg:MPLG2_3482"/>
<reference evidence="8 9" key="1">
    <citation type="submission" date="2018-02" db="EMBL/GenBank/DDBJ databases">
        <authorList>
            <person name="Cohen D.B."/>
            <person name="Kent A.D."/>
        </authorList>
    </citation>
    <scope>NUCLEOTIDE SEQUENCE [LARGE SCALE GENOMIC DNA]</scope>
    <source>
        <strain evidence="8">1</strain>
    </source>
</reference>
<dbReference type="PANTHER" id="PTHR12992:SF11">
    <property type="entry name" value="MITOCHONDRIAL COENZYME A DIPHOSPHATASE NUDT8"/>
    <property type="match status" value="1"/>
</dbReference>
<dbReference type="PANTHER" id="PTHR12992">
    <property type="entry name" value="NUDIX HYDROLASE"/>
    <property type="match status" value="1"/>
</dbReference>
<comment type="cofactor">
    <cofactor evidence="1">
        <name>Mn(2+)</name>
        <dbReference type="ChEBI" id="CHEBI:29035"/>
    </cofactor>
</comment>
<evidence type="ECO:0000256" key="4">
    <source>
        <dbReference type="ARBA" id="ARBA00022801"/>
    </source>
</evidence>
<keyword evidence="9" id="KW-1185">Reference proteome</keyword>
<dbReference type="Proteomes" id="UP000238164">
    <property type="component" value="Chromosome 1"/>
</dbReference>
<dbReference type="RefSeq" id="WP_105187002.1">
    <property type="nucleotide sequence ID" value="NZ_BAAAGO010000001.1"/>
</dbReference>
<dbReference type="SUPFAM" id="SSF55811">
    <property type="entry name" value="Nudix"/>
    <property type="match status" value="1"/>
</dbReference>
<dbReference type="OrthoDB" id="9802805at2"/>
<proteinExistence type="predicted"/>
<dbReference type="InterPro" id="IPR015797">
    <property type="entry name" value="NUDIX_hydrolase-like_dom_sf"/>
</dbReference>
<keyword evidence="6" id="KW-0464">Manganese</keyword>